<evidence type="ECO:0000256" key="1">
    <source>
        <dbReference type="ARBA" id="ARBA00004448"/>
    </source>
</evidence>
<evidence type="ECO:0000256" key="5">
    <source>
        <dbReference type="ARBA" id="ARBA00022792"/>
    </source>
</evidence>
<keyword evidence="6 9" id="KW-1133">Transmembrane helix</keyword>
<keyword evidence="5" id="KW-0999">Mitochondrion inner membrane</keyword>
<dbReference type="GO" id="GO:0005743">
    <property type="term" value="C:mitochondrial inner membrane"/>
    <property type="evidence" value="ECO:0007669"/>
    <property type="project" value="UniProtKB-SubCell"/>
</dbReference>
<evidence type="ECO:0000256" key="9">
    <source>
        <dbReference type="SAM" id="Phobius"/>
    </source>
</evidence>
<feature type="transmembrane region" description="Helical" evidence="9">
    <location>
        <begin position="129"/>
        <end position="152"/>
    </location>
</feature>
<comment type="similarity">
    <text evidence="2">Belongs to the TMEM186 family.</text>
</comment>
<proteinExistence type="inferred from homology"/>
<reference evidence="10 11" key="1">
    <citation type="journal article" date="2021" name="Elife">
        <title>Chloroplast acquisition without the gene transfer in kleptoplastic sea slugs, Plakobranchus ocellatus.</title>
        <authorList>
            <person name="Maeda T."/>
            <person name="Takahashi S."/>
            <person name="Yoshida T."/>
            <person name="Shimamura S."/>
            <person name="Takaki Y."/>
            <person name="Nagai Y."/>
            <person name="Toyoda A."/>
            <person name="Suzuki Y."/>
            <person name="Arimoto A."/>
            <person name="Ishii H."/>
            <person name="Satoh N."/>
            <person name="Nishiyama T."/>
            <person name="Hasebe M."/>
            <person name="Maruyama T."/>
            <person name="Minagawa J."/>
            <person name="Obokata J."/>
            <person name="Shigenobu S."/>
        </authorList>
    </citation>
    <scope>NUCLEOTIDE SEQUENCE [LARGE SCALE GENOMIC DNA]</scope>
</reference>
<evidence type="ECO:0000256" key="4">
    <source>
        <dbReference type="ARBA" id="ARBA00022692"/>
    </source>
</evidence>
<dbReference type="PANTHER" id="PTHR13603:SF1">
    <property type="entry name" value="TRANSMEMBRANE PROTEIN 186"/>
    <property type="match status" value="1"/>
</dbReference>
<dbReference type="InterPro" id="IPR026571">
    <property type="entry name" value="Tmem186"/>
</dbReference>
<accession>A0AAV4BW51</accession>
<dbReference type="Proteomes" id="UP000735302">
    <property type="component" value="Unassembled WGS sequence"/>
</dbReference>
<keyword evidence="4 9" id="KW-0812">Transmembrane</keyword>
<comment type="subcellular location">
    <subcellularLocation>
        <location evidence="1">Mitochondrion inner membrane</location>
        <topology evidence="1">Multi-pass membrane protein</topology>
    </subcellularLocation>
</comment>
<dbReference type="PANTHER" id="PTHR13603">
    <property type="entry name" value="TRANSMEMBRANE PROTEIN 186"/>
    <property type="match status" value="1"/>
</dbReference>
<keyword evidence="7" id="KW-0496">Mitochondrion</keyword>
<organism evidence="10 11">
    <name type="scientific">Plakobranchus ocellatus</name>
    <dbReference type="NCBI Taxonomy" id="259542"/>
    <lineage>
        <taxon>Eukaryota</taxon>
        <taxon>Metazoa</taxon>
        <taxon>Spiralia</taxon>
        <taxon>Lophotrochozoa</taxon>
        <taxon>Mollusca</taxon>
        <taxon>Gastropoda</taxon>
        <taxon>Heterobranchia</taxon>
        <taxon>Euthyneura</taxon>
        <taxon>Panpulmonata</taxon>
        <taxon>Sacoglossa</taxon>
        <taxon>Placobranchoidea</taxon>
        <taxon>Plakobranchidae</taxon>
        <taxon>Plakobranchus</taxon>
    </lineage>
</organism>
<protein>
    <recommendedName>
        <fullName evidence="3">Transmembrane protein 186</fullName>
    </recommendedName>
</protein>
<evidence type="ECO:0000256" key="7">
    <source>
        <dbReference type="ARBA" id="ARBA00023128"/>
    </source>
</evidence>
<name>A0AAV4BW51_9GAST</name>
<sequence length="272" mass="30592">MVPHSQICSLLQRYPVKIIVHIRLRGHFAQWSTRLSHQHTRPISSSLIATYASANSNLIKINFQSLTCRNYCPVSLAVRVPSSVTSIRLKQTSAECSSDINNIDKKEFVELYFIKNISFLRVLCRFAKLSTLMFLFAMPASFISSQLSLISAATGTNIALTFACYSILFTTQSFFFSSRIVGKIMMSTDEEVVKFSHLSLFGERRDVFFRPKDIVPPKKERGGGYVAENLCTVRIKGYSKVLIYLPHQGHADTDHECVNLLINGMFSKSGGL</sequence>
<keyword evidence="11" id="KW-1185">Reference proteome</keyword>
<evidence type="ECO:0000313" key="11">
    <source>
        <dbReference type="Proteomes" id="UP000735302"/>
    </source>
</evidence>
<keyword evidence="8 9" id="KW-0472">Membrane</keyword>
<dbReference type="AlphaFoldDB" id="A0AAV4BW51"/>
<comment type="caution">
    <text evidence="10">The sequence shown here is derived from an EMBL/GenBank/DDBJ whole genome shotgun (WGS) entry which is preliminary data.</text>
</comment>
<evidence type="ECO:0000256" key="3">
    <source>
        <dbReference type="ARBA" id="ARBA00014604"/>
    </source>
</evidence>
<evidence type="ECO:0000313" key="10">
    <source>
        <dbReference type="EMBL" id="GFO23570.1"/>
    </source>
</evidence>
<gene>
    <name evidence="10" type="ORF">PoB_005007500</name>
</gene>
<evidence type="ECO:0000256" key="8">
    <source>
        <dbReference type="ARBA" id="ARBA00023136"/>
    </source>
</evidence>
<evidence type="ECO:0000256" key="6">
    <source>
        <dbReference type="ARBA" id="ARBA00022989"/>
    </source>
</evidence>
<dbReference type="EMBL" id="BLXT01005511">
    <property type="protein sequence ID" value="GFO23570.1"/>
    <property type="molecule type" value="Genomic_DNA"/>
</dbReference>
<feature type="transmembrane region" description="Helical" evidence="9">
    <location>
        <begin position="158"/>
        <end position="176"/>
    </location>
</feature>
<evidence type="ECO:0000256" key="2">
    <source>
        <dbReference type="ARBA" id="ARBA00007020"/>
    </source>
</evidence>